<dbReference type="CDD" id="cd00082">
    <property type="entry name" value="HisKA"/>
    <property type="match status" value="1"/>
</dbReference>
<accession>A0A7G8PY08</accession>
<evidence type="ECO:0000256" key="6">
    <source>
        <dbReference type="ARBA" id="ARBA00023012"/>
    </source>
</evidence>
<dbReference type="RefSeq" id="WP_186989547.1">
    <property type="nucleotide sequence ID" value="NZ_CP052909.1"/>
</dbReference>
<evidence type="ECO:0000256" key="3">
    <source>
        <dbReference type="ARBA" id="ARBA00022553"/>
    </source>
</evidence>
<keyword evidence="7" id="KW-0812">Transmembrane</keyword>
<dbReference type="InterPro" id="IPR036890">
    <property type="entry name" value="HATPase_C_sf"/>
</dbReference>
<evidence type="ECO:0000256" key="4">
    <source>
        <dbReference type="ARBA" id="ARBA00022679"/>
    </source>
</evidence>
<dbReference type="FunFam" id="3.30.565.10:FF:000006">
    <property type="entry name" value="Sensor histidine kinase WalK"/>
    <property type="match status" value="1"/>
</dbReference>
<dbReference type="GO" id="GO:0016036">
    <property type="term" value="P:cellular response to phosphate starvation"/>
    <property type="evidence" value="ECO:0007669"/>
    <property type="project" value="TreeGrafter"/>
</dbReference>
<protein>
    <recommendedName>
        <fullName evidence="2">histidine kinase</fullName>
        <ecNumber evidence="2">2.7.13.3</ecNumber>
    </recommendedName>
</protein>
<dbReference type="PANTHER" id="PTHR45453:SF1">
    <property type="entry name" value="PHOSPHATE REGULON SENSOR PROTEIN PHOR"/>
    <property type="match status" value="1"/>
</dbReference>
<evidence type="ECO:0000256" key="5">
    <source>
        <dbReference type="ARBA" id="ARBA00022777"/>
    </source>
</evidence>
<dbReference type="InterPro" id="IPR036097">
    <property type="entry name" value="HisK_dim/P_sf"/>
</dbReference>
<dbReference type="Gene3D" id="1.10.287.130">
    <property type="match status" value="1"/>
</dbReference>
<keyword evidence="7" id="KW-1133">Transmembrane helix</keyword>
<evidence type="ECO:0000256" key="7">
    <source>
        <dbReference type="SAM" id="Phobius"/>
    </source>
</evidence>
<evidence type="ECO:0000256" key="1">
    <source>
        <dbReference type="ARBA" id="ARBA00000085"/>
    </source>
</evidence>
<dbReference type="SMART" id="SM00388">
    <property type="entry name" value="HisKA"/>
    <property type="match status" value="1"/>
</dbReference>
<dbReference type="InterPro" id="IPR003661">
    <property type="entry name" value="HisK_dim/P_dom"/>
</dbReference>
<keyword evidence="6" id="KW-0902">Two-component regulatory system</keyword>
<dbReference type="Pfam" id="PF02518">
    <property type="entry name" value="HATPase_c"/>
    <property type="match status" value="1"/>
</dbReference>
<dbReference type="EMBL" id="CP052909">
    <property type="protein sequence ID" value="QNJ99224.1"/>
    <property type="molecule type" value="Genomic_DNA"/>
</dbReference>
<dbReference type="PANTHER" id="PTHR45453">
    <property type="entry name" value="PHOSPHATE REGULON SENSOR PROTEIN PHOR"/>
    <property type="match status" value="1"/>
</dbReference>
<keyword evidence="7" id="KW-0472">Membrane</keyword>
<dbReference type="AlphaFoldDB" id="A0A7G8PY08"/>
<dbReference type="Proteomes" id="UP000515514">
    <property type="component" value="Chromosome"/>
</dbReference>
<sequence length="521" mass="60021">MNKKLFILLIALMSLSLLGIIFVQGYWILNSYRTKEDQINLNFRQILLEVSEKIQLREIEDYYNIYSGLVDSLQTPDNINFSELVYTTKNDNNNETYIFSDGILEEDFKLSSNFLDTEIDSIAFKKITNKKSKTRVVSGLDGNSNTSKSTVESFSRLKDYERNQFESAFRNISAKTPVHKRVTGEEIEGHIERELEERGLNSNFEYAIYSNDLATKVHSKKFKYSPEKTFEVPLFVNEDLNLSYQLLVNFTEKEKVALNSILGMAVLSLVFTAVIVIAFANALSQIFRQRQISQIKSDFINNMTHEFKTPIATINLALDAMNNPKVKENQEFRDRYLKMIRDENRRMHAQVENVLRISKLEKNELDLPKDRLKIHDVIDDAISHVSLIVEDRNGYIKTHFAALKDSVLGNESHLSNVFVNILDNAIKYSEDEPKIDIFSENVKNSIILKIRDQGIGMNKNVQKNIFQKFYREATGDIHNVKGHGLGLAYVKRILEDHDAEIYVESEKGKGSTFIIKLHLIS</sequence>
<reference evidence="9 10" key="1">
    <citation type="submission" date="2020-04" db="EMBL/GenBank/DDBJ databases">
        <title>Genome sequence of Altibacter aquimarinus strain ALE3EI.</title>
        <authorList>
            <person name="Oh H.-M."/>
            <person name="Jang D."/>
        </authorList>
    </citation>
    <scope>NUCLEOTIDE SEQUENCE [LARGE SCALE GENOMIC DNA]</scope>
    <source>
        <strain evidence="9 10">ALE3EI</strain>
    </source>
</reference>
<dbReference type="Gene3D" id="3.30.565.10">
    <property type="entry name" value="Histidine kinase-like ATPase, C-terminal domain"/>
    <property type="match status" value="1"/>
</dbReference>
<feature type="transmembrane region" description="Helical" evidence="7">
    <location>
        <begin position="261"/>
        <end position="283"/>
    </location>
</feature>
<dbReference type="SUPFAM" id="SSF47384">
    <property type="entry name" value="Homodimeric domain of signal transducing histidine kinase"/>
    <property type="match status" value="1"/>
</dbReference>
<dbReference type="InterPro" id="IPR005467">
    <property type="entry name" value="His_kinase_dom"/>
</dbReference>
<evidence type="ECO:0000259" key="8">
    <source>
        <dbReference type="PROSITE" id="PS50109"/>
    </source>
</evidence>
<dbReference type="GO" id="GO:0005886">
    <property type="term" value="C:plasma membrane"/>
    <property type="evidence" value="ECO:0007669"/>
    <property type="project" value="TreeGrafter"/>
</dbReference>
<dbReference type="InterPro" id="IPR003594">
    <property type="entry name" value="HATPase_dom"/>
</dbReference>
<dbReference type="SMART" id="SM00387">
    <property type="entry name" value="HATPase_c"/>
    <property type="match status" value="1"/>
</dbReference>
<keyword evidence="5 9" id="KW-0418">Kinase</keyword>
<comment type="catalytic activity">
    <reaction evidence="1">
        <text>ATP + protein L-histidine = ADP + protein N-phospho-L-histidine.</text>
        <dbReference type="EC" id="2.7.13.3"/>
    </reaction>
</comment>
<dbReference type="Pfam" id="PF00512">
    <property type="entry name" value="HisKA"/>
    <property type="match status" value="1"/>
</dbReference>
<feature type="transmembrane region" description="Helical" evidence="7">
    <location>
        <begin position="6"/>
        <end position="29"/>
    </location>
</feature>
<dbReference type="GO" id="GO:0004721">
    <property type="term" value="F:phosphoprotein phosphatase activity"/>
    <property type="evidence" value="ECO:0007669"/>
    <property type="project" value="TreeGrafter"/>
</dbReference>
<dbReference type="PRINTS" id="PR00344">
    <property type="entry name" value="BCTRLSENSOR"/>
</dbReference>
<dbReference type="InterPro" id="IPR050351">
    <property type="entry name" value="BphY/WalK/GraS-like"/>
</dbReference>
<evidence type="ECO:0000313" key="9">
    <source>
        <dbReference type="EMBL" id="QNJ99224.1"/>
    </source>
</evidence>
<name>A0A7G8PY08_9FLAO</name>
<gene>
    <name evidence="9" type="ORF">ALE3EI_2697</name>
</gene>
<evidence type="ECO:0000313" key="10">
    <source>
        <dbReference type="Proteomes" id="UP000515514"/>
    </source>
</evidence>
<dbReference type="PROSITE" id="PS50109">
    <property type="entry name" value="HIS_KIN"/>
    <property type="match status" value="1"/>
</dbReference>
<keyword evidence="10" id="KW-1185">Reference proteome</keyword>
<feature type="domain" description="Histidine kinase" evidence="8">
    <location>
        <begin position="302"/>
        <end position="521"/>
    </location>
</feature>
<dbReference type="InterPro" id="IPR004358">
    <property type="entry name" value="Sig_transdc_His_kin-like_C"/>
</dbReference>
<proteinExistence type="predicted"/>
<dbReference type="EC" id="2.7.13.3" evidence="2"/>
<dbReference type="GO" id="GO:0000155">
    <property type="term" value="F:phosphorelay sensor kinase activity"/>
    <property type="evidence" value="ECO:0007669"/>
    <property type="project" value="InterPro"/>
</dbReference>
<keyword evidence="3" id="KW-0597">Phosphoprotein</keyword>
<organism evidence="9 10">
    <name type="scientific">Constantimarinum furrinae</name>
    <dbReference type="NCBI Taxonomy" id="2562285"/>
    <lineage>
        <taxon>Bacteria</taxon>
        <taxon>Pseudomonadati</taxon>
        <taxon>Bacteroidota</taxon>
        <taxon>Flavobacteriia</taxon>
        <taxon>Flavobacteriales</taxon>
        <taxon>Flavobacteriaceae</taxon>
        <taxon>Altibacter/Constantimarinum group</taxon>
        <taxon>Constantimarinum</taxon>
    </lineage>
</organism>
<evidence type="ECO:0000256" key="2">
    <source>
        <dbReference type="ARBA" id="ARBA00012438"/>
    </source>
</evidence>
<dbReference type="KEGG" id="alti:ALE3EI_2697"/>
<dbReference type="SUPFAM" id="SSF55874">
    <property type="entry name" value="ATPase domain of HSP90 chaperone/DNA topoisomerase II/histidine kinase"/>
    <property type="match status" value="1"/>
</dbReference>
<keyword evidence="4" id="KW-0808">Transferase</keyword>